<gene>
    <name evidence="1" type="ORF">BRCON_1755</name>
</gene>
<dbReference type="Proteomes" id="UP000262583">
    <property type="component" value="Chromosome"/>
</dbReference>
<dbReference type="KEGG" id="schv:BRCON_1755"/>
<evidence type="ECO:0000313" key="1">
    <source>
        <dbReference type="EMBL" id="AXA36532.1"/>
    </source>
</evidence>
<dbReference type="AlphaFoldDB" id="A0A2Z4Y763"/>
<accession>A0A2Z4Y763</accession>
<proteinExistence type="predicted"/>
<dbReference type="EMBL" id="CP030759">
    <property type="protein sequence ID" value="AXA36532.1"/>
    <property type="molecule type" value="Genomic_DNA"/>
</dbReference>
<sequence length="50" mass="5750">MDRLSGNRRLPIRVEHAQEISEISSMHLSRIHFPKIPLPAPAEVLSFAWD</sequence>
<organism evidence="1 2">
    <name type="scientific">Sumerlaea chitinivorans</name>
    <dbReference type="NCBI Taxonomy" id="2250252"/>
    <lineage>
        <taxon>Bacteria</taxon>
        <taxon>Candidatus Sumerlaeota</taxon>
        <taxon>Candidatus Sumerlaeia</taxon>
        <taxon>Candidatus Sumerlaeales</taxon>
        <taxon>Candidatus Sumerlaeaceae</taxon>
        <taxon>Candidatus Sumerlaea</taxon>
    </lineage>
</organism>
<reference evidence="1 2" key="1">
    <citation type="submission" date="2018-05" db="EMBL/GenBank/DDBJ databases">
        <title>A metagenomic window into the 2 km-deep terrestrial subsurface aquifer revealed taxonomically and functionally diverse microbial community comprising novel uncultured bacterial lineages.</title>
        <authorList>
            <person name="Kadnikov V.V."/>
            <person name="Mardanov A.V."/>
            <person name="Beletsky A.V."/>
            <person name="Banks D."/>
            <person name="Pimenov N.V."/>
            <person name="Frank Y.A."/>
            <person name="Karnachuk O.V."/>
            <person name="Ravin N.V."/>
        </authorList>
    </citation>
    <scope>NUCLEOTIDE SEQUENCE [LARGE SCALE GENOMIC DNA]</scope>
    <source>
        <strain evidence="1">BY</strain>
    </source>
</reference>
<protein>
    <submittedName>
        <fullName evidence="1">Uncharacterized protein</fullName>
    </submittedName>
</protein>
<name>A0A2Z4Y763_SUMC1</name>
<evidence type="ECO:0000313" key="2">
    <source>
        <dbReference type="Proteomes" id="UP000262583"/>
    </source>
</evidence>